<gene>
    <name evidence="1" type="ORF">HBE96_00240</name>
</gene>
<evidence type="ECO:0000313" key="2">
    <source>
        <dbReference type="Proteomes" id="UP000537131"/>
    </source>
</evidence>
<comment type="caution">
    <text evidence="1">The sequence shown here is derived from an EMBL/GenBank/DDBJ whole genome shotgun (WGS) entry which is preliminary data.</text>
</comment>
<dbReference type="EMBL" id="JABBNI010000001">
    <property type="protein sequence ID" value="NMM61155.1"/>
    <property type="molecule type" value="Genomic_DNA"/>
</dbReference>
<reference evidence="1 2" key="2">
    <citation type="submission" date="2020-06" db="EMBL/GenBank/DDBJ databases">
        <title>Complete Genome Sequence of Clostridium muelleri sp. nov. P21T, an Acid-Alcohol Producing Acetogen Isolated from Old Hay.</title>
        <authorList>
            <person name="Duncan K.E."/>
            <person name="Tanner R.S."/>
        </authorList>
    </citation>
    <scope>NUCLEOTIDE SEQUENCE [LARGE SCALE GENOMIC DNA]</scope>
    <source>
        <strain evidence="1 2">P21</strain>
    </source>
</reference>
<keyword evidence="2" id="KW-1185">Reference proteome</keyword>
<dbReference type="RefSeq" id="WP_169295769.1">
    <property type="nucleotide sequence ID" value="NZ_JABBNI010000001.1"/>
</dbReference>
<proteinExistence type="predicted"/>
<organism evidence="1 2">
    <name type="scientific">Clostridium muellerianum</name>
    <dbReference type="NCBI Taxonomy" id="2716538"/>
    <lineage>
        <taxon>Bacteria</taxon>
        <taxon>Bacillati</taxon>
        <taxon>Bacillota</taxon>
        <taxon>Clostridia</taxon>
        <taxon>Eubacteriales</taxon>
        <taxon>Clostridiaceae</taxon>
        <taxon>Clostridium</taxon>
    </lineage>
</organism>
<name>A0A7Y0HLE6_9CLOT</name>
<accession>A0A7Y0HLE6</accession>
<dbReference type="AlphaFoldDB" id="A0A7Y0HLE6"/>
<dbReference type="Proteomes" id="UP000537131">
    <property type="component" value="Unassembled WGS sequence"/>
</dbReference>
<sequence length="87" mass="10140">MLNLQKEVYKKMNELCDNPAQVIYEKHKTTDESLEMYIVIVKILSADIPRFRIYKGLQYNKSTSVECFTINEDMYLAITSNLVIGEV</sequence>
<evidence type="ECO:0000313" key="1">
    <source>
        <dbReference type="EMBL" id="NMM61155.1"/>
    </source>
</evidence>
<protein>
    <submittedName>
        <fullName evidence="1">Uncharacterized protein</fullName>
    </submittedName>
</protein>
<reference evidence="1 2" key="1">
    <citation type="submission" date="2020-04" db="EMBL/GenBank/DDBJ databases">
        <authorList>
            <person name="Doyle D.A."/>
        </authorList>
    </citation>
    <scope>NUCLEOTIDE SEQUENCE [LARGE SCALE GENOMIC DNA]</scope>
    <source>
        <strain evidence="1 2">P21</strain>
    </source>
</reference>